<feature type="compositionally biased region" description="Polar residues" evidence="2">
    <location>
        <begin position="400"/>
        <end position="410"/>
    </location>
</feature>
<dbReference type="AlphaFoldDB" id="A0A2G8SQR6"/>
<feature type="region of interest" description="Disordered" evidence="2">
    <location>
        <begin position="20"/>
        <end position="144"/>
    </location>
</feature>
<dbReference type="GO" id="GO:0016460">
    <property type="term" value="C:myosin II complex"/>
    <property type="evidence" value="ECO:0007669"/>
    <property type="project" value="TreeGrafter"/>
</dbReference>
<dbReference type="PANTHER" id="PTHR45615:SF36">
    <property type="entry name" value="MYOSIN HEAVY CHAIN-LIKE, ISOFORM B-RELATED"/>
    <property type="match status" value="1"/>
</dbReference>
<comment type="caution">
    <text evidence="3">The sequence shown here is derived from an EMBL/GenBank/DDBJ whole genome shotgun (WGS) entry which is preliminary data.</text>
</comment>
<feature type="compositionally biased region" description="Polar residues" evidence="2">
    <location>
        <begin position="83"/>
        <end position="106"/>
    </location>
</feature>
<dbReference type="GO" id="GO:0051015">
    <property type="term" value="F:actin filament binding"/>
    <property type="evidence" value="ECO:0007669"/>
    <property type="project" value="TreeGrafter"/>
</dbReference>
<feature type="coiled-coil region" evidence="1">
    <location>
        <begin position="340"/>
        <end position="381"/>
    </location>
</feature>
<feature type="compositionally biased region" description="Basic and acidic residues" evidence="2">
    <location>
        <begin position="418"/>
        <end position="432"/>
    </location>
</feature>
<protein>
    <submittedName>
        <fullName evidence="3">Uncharacterized protein</fullName>
    </submittedName>
</protein>
<evidence type="ECO:0000313" key="4">
    <source>
        <dbReference type="Proteomes" id="UP000230002"/>
    </source>
</evidence>
<feature type="compositionally biased region" description="Polar residues" evidence="2">
    <location>
        <begin position="645"/>
        <end position="658"/>
    </location>
</feature>
<feature type="compositionally biased region" description="Basic and acidic residues" evidence="2">
    <location>
        <begin position="815"/>
        <end position="827"/>
    </location>
</feature>
<proteinExistence type="predicted"/>
<feature type="coiled-coil region" evidence="1">
    <location>
        <begin position="192"/>
        <end position="296"/>
    </location>
</feature>
<gene>
    <name evidence="3" type="ORF">GSI_01769</name>
</gene>
<feature type="region of interest" description="Disordered" evidence="2">
    <location>
        <begin position="387"/>
        <end position="449"/>
    </location>
</feature>
<feature type="compositionally biased region" description="Basic and acidic residues" evidence="2">
    <location>
        <begin position="715"/>
        <end position="753"/>
    </location>
</feature>
<dbReference type="OrthoDB" id="2758589at2759"/>
<evidence type="ECO:0000256" key="1">
    <source>
        <dbReference type="SAM" id="Coils"/>
    </source>
</evidence>
<dbReference type="Proteomes" id="UP000230002">
    <property type="component" value="Unassembled WGS sequence"/>
</dbReference>
<evidence type="ECO:0000313" key="3">
    <source>
        <dbReference type="EMBL" id="PIL36109.1"/>
    </source>
</evidence>
<name>A0A2G8SQR6_9APHY</name>
<feature type="compositionally biased region" description="Polar residues" evidence="2">
    <location>
        <begin position="777"/>
        <end position="792"/>
    </location>
</feature>
<dbReference type="GO" id="GO:0005737">
    <property type="term" value="C:cytoplasm"/>
    <property type="evidence" value="ECO:0007669"/>
    <property type="project" value="TreeGrafter"/>
</dbReference>
<feature type="compositionally biased region" description="Polar residues" evidence="2">
    <location>
        <begin position="942"/>
        <end position="965"/>
    </location>
</feature>
<evidence type="ECO:0000256" key="2">
    <source>
        <dbReference type="SAM" id="MobiDB-lite"/>
    </source>
</evidence>
<dbReference type="Gene3D" id="1.20.5.340">
    <property type="match status" value="1"/>
</dbReference>
<dbReference type="PANTHER" id="PTHR45615">
    <property type="entry name" value="MYOSIN HEAVY CHAIN, NON-MUSCLE"/>
    <property type="match status" value="1"/>
</dbReference>
<keyword evidence="4" id="KW-1185">Reference proteome</keyword>
<sequence>MTVSQGPPASPSPWLVNALATQQEEAVSSESSSAGHSATRATDPSGGTTSHHGLPARPSPTVVGKAEHLKPSKAPLAARPLRTSPSLAIQPSSGSSTLRPISSANPDKSPVLPPSGGVALARPSHATSMSPASIDKSLPQDDADMDDSLRQAIARFDASVAEMARIQAEMRRTVANFQDTGAHVHARAEGLAEQFRSKYANTERRVARATQRADELERKLHDSHNTITRLEGQNKDLRGQMDRLRGELDQLRGERDRLRGERDRLRGELDRLRGELDSVHGELDQVRGELERARIQAGNNDVRLNETLKSCQDALRETELARARWAVVQKKLEEQLATEKRVAAADKEAMLAQVEELKRNVEDAKRQVSVLVEDKLRLEVQIQNEVCQRKHPDRSRKSVHQQLNQLSSTAGGEPVEMAEDKEQIHNSARDPSDLPTAEPQNSNPQRAADTLPASSLATSLPLAASTRSHSTVSHRPLSIRPTTNGDGTTQQRSSGKLLHLADESPSSPSTARPSEPLLAVKDEEQEEVKAKVEPIEGSPTIFSSAPHSRPPIPERRREQSLDYAPIHQDPPHNSPMQHPAPNSTMLSGSIAPYSEERSPGSPVVSLGRHSPELVYPSRRSSYEPTSPPRAPSPLLYAHVPPAQLEQLQALGSSISQPTGERRGPVTPPLESAPSAQPKRLIRRPPPYNQAMDSAALPARPVQLPVQRPSSPPVRRGSDSWRPSREHEPRGGQVRYSEESGDRHKRRRDDDTDIRQPIPQRRRLTPTRGHDLYAPDNNHYSPPASRQTSQDYTCRTPPRQLNDDRAHYQPPPQEYQRYDRIPSDDERAYAPAANGNQRRRVDHYSPPSPPQQRTRYSPEVPTTGYAPAREARAAPVPDTEPPHPQMAPSLAQRLQGRPDAPVHDQPGPSSAPTKLVSDPRPPRTNGGPAPARRQAKRRASRSLSPSQKRSPPSTSAQEPTLNTSVSVPLLERFSDSKTHPPALRGRGSGRGRGRGRGGQPQPQRPPADRPQKTLEERLSTNRKPESGGGGDLMNRIQPR</sequence>
<feature type="compositionally biased region" description="Polar residues" evidence="2">
    <location>
        <begin position="574"/>
        <end position="587"/>
    </location>
</feature>
<dbReference type="EMBL" id="AYKW01000002">
    <property type="protein sequence ID" value="PIL36109.1"/>
    <property type="molecule type" value="Genomic_DNA"/>
</dbReference>
<organism evidence="3 4">
    <name type="scientific">Ganoderma sinense ZZ0214-1</name>
    <dbReference type="NCBI Taxonomy" id="1077348"/>
    <lineage>
        <taxon>Eukaryota</taxon>
        <taxon>Fungi</taxon>
        <taxon>Dikarya</taxon>
        <taxon>Basidiomycota</taxon>
        <taxon>Agaricomycotina</taxon>
        <taxon>Agaricomycetes</taxon>
        <taxon>Polyporales</taxon>
        <taxon>Polyporaceae</taxon>
        <taxon>Ganoderma</taxon>
    </lineage>
</organism>
<feature type="compositionally biased region" description="Basic residues" evidence="2">
    <location>
        <begin position="389"/>
        <end position="399"/>
    </location>
</feature>
<feature type="compositionally biased region" description="Basic and acidic residues" evidence="2">
    <location>
        <begin position="1005"/>
        <end position="1024"/>
    </location>
</feature>
<feature type="compositionally biased region" description="Low complexity" evidence="2">
    <location>
        <begin position="24"/>
        <end position="38"/>
    </location>
</feature>
<dbReference type="GO" id="GO:0031032">
    <property type="term" value="P:actomyosin structure organization"/>
    <property type="evidence" value="ECO:0007669"/>
    <property type="project" value="TreeGrafter"/>
</dbReference>
<feature type="region of interest" description="Disordered" evidence="2">
    <location>
        <begin position="462"/>
        <end position="1038"/>
    </location>
</feature>
<keyword evidence="1" id="KW-0175">Coiled coil</keyword>
<feature type="compositionally biased region" description="Polar residues" evidence="2">
    <location>
        <begin position="39"/>
        <end position="51"/>
    </location>
</feature>
<feature type="compositionally biased region" description="Low complexity" evidence="2">
    <location>
        <begin position="700"/>
        <end position="714"/>
    </location>
</feature>
<accession>A0A2G8SQR6</accession>
<dbReference type="STRING" id="1077348.A0A2G8SQR6"/>
<dbReference type="GO" id="GO:0032982">
    <property type="term" value="C:myosin filament"/>
    <property type="evidence" value="ECO:0007669"/>
    <property type="project" value="TreeGrafter"/>
</dbReference>
<reference evidence="3 4" key="1">
    <citation type="journal article" date="2015" name="Sci. Rep.">
        <title>Chromosome-level genome map provides insights into diverse defense mechanisms in the medicinal fungus Ganoderma sinense.</title>
        <authorList>
            <person name="Zhu Y."/>
            <person name="Xu J."/>
            <person name="Sun C."/>
            <person name="Zhou S."/>
            <person name="Xu H."/>
            <person name="Nelson D.R."/>
            <person name="Qian J."/>
            <person name="Song J."/>
            <person name="Luo H."/>
            <person name="Xiang L."/>
            <person name="Li Y."/>
            <person name="Xu Z."/>
            <person name="Ji A."/>
            <person name="Wang L."/>
            <person name="Lu S."/>
            <person name="Hayward A."/>
            <person name="Sun W."/>
            <person name="Li X."/>
            <person name="Schwartz D.C."/>
            <person name="Wang Y."/>
            <person name="Chen S."/>
        </authorList>
    </citation>
    <scope>NUCLEOTIDE SEQUENCE [LARGE SCALE GENOMIC DNA]</scope>
    <source>
        <strain evidence="3 4">ZZ0214-1</strain>
    </source>
</reference>
<feature type="compositionally biased region" description="Polar residues" evidence="2">
    <location>
        <begin position="480"/>
        <end position="494"/>
    </location>
</feature>